<keyword evidence="3" id="KW-1185">Reference proteome</keyword>
<proteinExistence type="predicted"/>
<keyword evidence="1" id="KW-0175">Coiled coil</keyword>
<evidence type="ECO:0000313" key="3">
    <source>
        <dbReference type="Proteomes" id="UP001596109"/>
    </source>
</evidence>
<sequence>MNSENIKNNDPIQLKQMIIFLKAELTKYEHKVKEYKDSYHYSVIENLEQENVQLTKENNELRKQLHEMQRRRYSPAVDFVWKTKTDWLPVNKQLNEVMKKLKDDADTNQTRQRRQERQITSLNKKFKAHKSSLEQFEYRLIDLIQNVTNQVHNQLTNVSVTNEERHRFENGRRRLLKKIEEKNNKIEELQYEMIEVKKQKALSEDNMITATLKSESTKTSDKLLQLEYQLKEVLAKSLDAEKKWAAKLDIFEDVKQRYLKEIEEKNSKIEELQYEMIEMKKQKALSEDNMITAILKSESAKTSETLQQLEYQLNDVLAKSLDAEKKWAAKLDVYEEMKQRYLKEIEEKNIKIEELQHEMTEVKKQKVLSEDNMITATLKSEAAKTSETLQQLELQLKEVVAKSLDAEKKWAAKLDVFGEMKQRYLKEIEEKNNKIEELQYEMIEMKKQKVLSEDNMITATLKSESTKTSDRLLQLEYQLKEVVAKSLDAEKKWAAKLDIFEDMKQRYLREIEEKNSKIEELQYEMIELKKQKVLSEDNMITATLKSESTKTSDRLMQLELQLKEVVAKSLDAEKKWVAKLDIFEDMKQRYLKEIEEKNNKIEELQHETIEVKKQKKIAEDNLSQAVSESDFSTSETLLLLERQMKEVLAKSLDYEVRLDAKLDVINDLELKLDQLSGEIDDIQDLGATDKNI</sequence>
<dbReference type="Proteomes" id="UP001596109">
    <property type="component" value="Unassembled WGS sequence"/>
</dbReference>
<dbReference type="EMBL" id="JBHSNO010000008">
    <property type="protein sequence ID" value="MFC5590637.1"/>
    <property type="molecule type" value="Genomic_DNA"/>
</dbReference>
<gene>
    <name evidence="2" type="ORF">ACFPRA_17155</name>
</gene>
<protein>
    <submittedName>
        <fullName evidence="2">Uncharacterized protein</fullName>
    </submittedName>
</protein>
<feature type="coiled-coil region" evidence="1">
    <location>
        <begin position="172"/>
        <end position="206"/>
    </location>
</feature>
<feature type="coiled-coil region" evidence="1">
    <location>
        <begin position="658"/>
        <end position="685"/>
    </location>
</feature>
<reference evidence="3" key="1">
    <citation type="journal article" date="2019" name="Int. J. Syst. Evol. Microbiol.">
        <title>The Global Catalogue of Microorganisms (GCM) 10K type strain sequencing project: providing services to taxonomists for standard genome sequencing and annotation.</title>
        <authorList>
            <consortium name="The Broad Institute Genomics Platform"/>
            <consortium name="The Broad Institute Genome Sequencing Center for Infectious Disease"/>
            <person name="Wu L."/>
            <person name="Ma J."/>
        </authorList>
    </citation>
    <scope>NUCLEOTIDE SEQUENCE [LARGE SCALE GENOMIC DNA]</scope>
    <source>
        <strain evidence="3">CGMCC 4.1434</strain>
    </source>
</reference>
<comment type="caution">
    <text evidence="2">The sequence shown here is derived from an EMBL/GenBank/DDBJ whole genome shotgun (WGS) entry which is preliminary data.</text>
</comment>
<feature type="coiled-coil region" evidence="1">
    <location>
        <begin position="18"/>
        <end position="111"/>
    </location>
</feature>
<name>A0ABW0TMR1_9BACL</name>
<feature type="coiled-coil region" evidence="1">
    <location>
        <begin position="497"/>
        <end position="621"/>
    </location>
</feature>
<feature type="coiled-coil region" evidence="1">
    <location>
        <begin position="248"/>
        <end position="455"/>
    </location>
</feature>
<evidence type="ECO:0000256" key="1">
    <source>
        <dbReference type="SAM" id="Coils"/>
    </source>
</evidence>
<dbReference type="RefSeq" id="WP_381437391.1">
    <property type="nucleotide sequence ID" value="NZ_JBHSNO010000008.1"/>
</dbReference>
<organism evidence="2 3">
    <name type="scientific">Sporosarcina soli</name>
    <dbReference type="NCBI Taxonomy" id="334736"/>
    <lineage>
        <taxon>Bacteria</taxon>
        <taxon>Bacillati</taxon>
        <taxon>Bacillota</taxon>
        <taxon>Bacilli</taxon>
        <taxon>Bacillales</taxon>
        <taxon>Caryophanaceae</taxon>
        <taxon>Sporosarcina</taxon>
    </lineage>
</organism>
<accession>A0ABW0TMR1</accession>
<evidence type="ECO:0000313" key="2">
    <source>
        <dbReference type="EMBL" id="MFC5590637.1"/>
    </source>
</evidence>